<evidence type="ECO:0000313" key="14">
    <source>
        <dbReference type="WBParaSite" id="jg10975"/>
    </source>
</evidence>
<evidence type="ECO:0000256" key="5">
    <source>
        <dbReference type="ARBA" id="ARBA00022692"/>
    </source>
</evidence>
<keyword evidence="7 12" id="KW-1133">Transmembrane helix</keyword>
<dbReference type="InterPro" id="IPR027417">
    <property type="entry name" value="P-loop_NTPase"/>
</dbReference>
<comment type="subcellular location">
    <subcellularLocation>
        <location evidence="1">Golgi apparatus membrane</location>
        <topology evidence="1">Single-pass type II membrane protein</topology>
    </subcellularLocation>
</comment>
<dbReference type="SUPFAM" id="SSF52540">
    <property type="entry name" value="P-loop containing nucleoside triphosphate hydrolases"/>
    <property type="match status" value="1"/>
</dbReference>
<dbReference type="InterPro" id="IPR005331">
    <property type="entry name" value="Sulfotransferase"/>
</dbReference>
<keyword evidence="4" id="KW-0808">Transferase</keyword>
<dbReference type="GO" id="GO:0015012">
    <property type="term" value="P:heparan sulfate proteoglycan biosynthetic process"/>
    <property type="evidence" value="ECO:0007669"/>
    <property type="project" value="UniProtKB-ARBA"/>
</dbReference>
<evidence type="ECO:0000256" key="3">
    <source>
        <dbReference type="ARBA" id="ARBA00011233"/>
    </source>
</evidence>
<dbReference type="GO" id="GO:0004394">
    <property type="term" value="F:heparan sulfate 2-sulfotransferase activity"/>
    <property type="evidence" value="ECO:0007669"/>
    <property type="project" value="UniProtKB-ARBA"/>
</dbReference>
<dbReference type="InterPro" id="IPR007734">
    <property type="entry name" value="Heparan_SO4_2-O-STrfase"/>
</dbReference>
<dbReference type="Gene3D" id="3.40.50.300">
    <property type="entry name" value="P-loop containing nucleotide triphosphate hydrolases"/>
    <property type="match status" value="1"/>
</dbReference>
<comment type="subunit">
    <text evidence="3">Homotrimer.</text>
</comment>
<evidence type="ECO:0000256" key="9">
    <source>
        <dbReference type="ARBA" id="ARBA00023136"/>
    </source>
</evidence>
<keyword evidence="11" id="KW-0325">Glycoprotein</keyword>
<dbReference type="PANTHER" id="PTHR12129:SF17">
    <property type="entry name" value="HEPARAN SULFATE 2-O-SULFOTRANSFERASE 1"/>
    <property type="match status" value="1"/>
</dbReference>
<evidence type="ECO:0000256" key="4">
    <source>
        <dbReference type="ARBA" id="ARBA00022679"/>
    </source>
</evidence>
<protein>
    <submittedName>
        <fullName evidence="14">Uncharacterized protein</fullName>
    </submittedName>
</protein>
<keyword evidence="8" id="KW-0333">Golgi apparatus</keyword>
<evidence type="ECO:0000256" key="12">
    <source>
        <dbReference type="SAM" id="Phobius"/>
    </source>
</evidence>
<evidence type="ECO:0000256" key="1">
    <source>
        <dbReference type="ARBA" id="ARBA00004323"/>
    </source>
</evidence>
<keyword evidence="6" id="KW-0735">Signal-anchor</keyword>
<feature type="transmembrane region" description="Helical" evidence="12">
    <location>
        <begin position="6"/>
        <end position="24"/>
    </location>
</feature>
<accession>A0A915CNW4</accession>
<sequence>MPLRINFAFVNFVVFAILFLALNWRINSFVEKKAEDFQNVSISKSGSIIFYNRIPKTGSTTLTNALGHDLSVVNHFHTIHVNLTKNNFAMNLVDQGLLIRNICTWTEVQPAFYHGHVAFLDFTKFGYANPIYINLVREPFDRFLSYYYFLRYGDNYRVGLKRSRAGNNQTFDQCVQKNGKDCDPKNMWLQIPYFCGTAHFCSDVGNEKALQQAKWNLSNRYLVVGLTERLEDMVALLEHLLPSFFDGAIEHFQSLTESRAHLRYTKRK</sequence>
<evidence type="ECO:0000256" key="2">
    <source>
        <dbReference type="ARBA" id="ARBA00010569"/>
    </source>
</evidence>
<reference evidence="14" key="1">
    <citation type="submission" date="2022-11" db="UniProtKB">
        <authorList>
            <consortium name="WormBaseParasite"/>
        </authorList>
    </citation>
    <scope>IDENTIFICATION</scope>
</reference>
<evidence type="ECO:0000313" key="13">
    <source>
        <dbReference type="Proteomes" id="UP000887574"/>
    </source>
</evidence>
<keyword evidence="9 12" id="KW-0472">Membrane</keyword>
<name>A0A915CNW4_9BILA</name>
<keyword evidence="5 12" id="KW-0812">Transmembrane</keyword>
<keyword evidence="13" id="KW-1185">Reference proteome</keyword>
<dbReference type="Proteomes" id="UP000887574">
    <property type="component" value="Unplaced"/>
</dbReference>
<evidence type="ECO:0000256" key="7">
    <source>
        <dbReference type="ARBA" id="ARBA00022989"/>
    </source>
</evidence>
<evidence type="ECO:0000256" key="10">
    <source>
        <dbReference type="ARBA" id="ARBA00023157"/>
    </source>
</evidence>
<dbReference type="FunFam" id="3.40.50.300:FF:001418">
    <property type="entry name" value="Heparan sulfate 2-o-sulfotransferase"/>
    <property type="match status" value="1"/>
</dbReference>
<dbReference type="GO" id="GO:0000139">
    <property type="term" value="C:Golgi membrane"/>
    <property type="evidence" value="ECO:0007669"/>
    <property type="project" value="UniProtKB-SubCell"/>
</dbReference>
<dbReference type="AlphaFoldDB" id="A0A915CNW4"/>
<dbReference type="WBParaSite" id="jg10975">
    <property type="protein sequence ID" value="jg10975"/>
    <property type="gene ID" value="jg10975"/>
</dbReference>
<evidence type="ECO:0000256" key="11">
    <source>
        <dbReference type="ARBA" id="ARBA00023180"/>
    </source>
</evidence>
<comment type="similarity">
    <text evidence="2">Belongs to the sulfotransferase 3 family.</text>
</comment>
<evidence type="ECO:0000256" key="6">
    <source>
        <dbReference type="ARBA" id="ARBA00022968"/>
    </source>
</evidence>
<dbReference type="PANTHER" id="PTHR12129">
    <property type="entry name" value="HEPARAN SULFATE 2-O-SULFOTRANSFERASE"/>
    <property type="match status" value="1"/>
</dbReference>
<proteinExistence type="inferred from homology"/>
<dbReference type="Pfam" id="PF03567">
    <property type="entry name" value="Sulfotransfer_2"/>
    <property type="match status" value="1"/>
</dbReference>
<evidence type="ECO:0000256" key="8">
    <source>
        <dbReference type="ARBA" id="ARBA00023034"/>
    </source>
</evidence>
<keyword evidence="10" id="KW-1015">Disulfide bond</keyword>
<organism evidence="13 14">
    <name type="scientific">Ditylenchus dipsaci</name>
    <dbReference type="NCBI Taxonomy" id="166011"/>
    <lineage>
        <taxon>Eukaryota</taxon>
        <taxon>Metazoa</taxon>
        <taxon>Ecdysozoa</taxon>
        <taxon>Nematoda</taxon>
        <taxon>Chromadorea</taxon>
        <taxon>Rhabditida</taxon>
        <taxon>Tylenchina</taxon>
        <taxon>Tylenchomorpha</taxon>
        <taxon>Sphaerularioidea</taxon>
        <taxon>Anguinidae</taxon>
        <taxon>Anguininae</taxon>
        <taxon>Ditylenchus</taxon>
    </lineage>
</organism>